<dbReference type="EMBL" id="CM047941">
    <property type="protein sequence ID" value="KAI9902938.1"/>
    <property type="molecule type" value="Genomic_DNA"/>
</dbReference>
<organism evidence="1 2">
    <name type="scientific">Trichothecium roseum</name>
    <dbReference type="NCBI Taxonomy" id="47278"/>
    <lineage>
        <taxon>Eukaryota</taxon>
        <taxon>Fungi</taxon>
        <taxon>Dikarya</taxon>
        <taxon>Ascomycota</taxon>
        <taxon>Pezizomycotina</taxon>
        <taxon>Sordariomycetes</taxon>
        <taxon>Hypocreomycetidae</taxon>
        <taxon>Hypocreales</taxon>
        <taxon>Hypocreales incertae sedis</taxon>
        <taxon>Trichothecium</taxon>
    </lineage>
</organism>
<gene>
    <name evidence="1" type="ORF">N3K66_002290</name>
</gene>
<dbReference type="Proteomes" id="UP001163324">
    <property type="component" value="Chromosome 2"/>
</dbReference>
<evidence type="ECO:0000313" key="2">
    <source>
        <dbReference type="Proteomes" id="UP001163324"/>
    </source>
</evidence>
<protein>
    <submittedName>
        <fullName evidence="1">Uncharacterized protein</fullName>
    </submittedName>
</protein>
<reference evidence="1" key="1">
    <citation type="submission" date="2022-10" db="EMBL/GenBank/DDBJ databases">
        <title>Complete Genome of Trichothecium roseum strain YXFP-22015, a Plant Pathogen Isolated from Citrus.</title>
        <authorList>
            <person name="Wang Y."/>
            <person name="Zhu L."/>
        </authorList>
    </citation>
    <scope>NUCLEOTIDE SEQUENCE</scope>
    <source>
        <strain evidence="1">YXFP-22015</strain>
    </source>
</reference>
<keyword evidence="2" id="KW-1185">Reference proteome</keyword>
<name>A0ACC0V9X8_9HYPO</name>
<comment type="caution">
    <text evidence="1">The sequence shown here is derived from an EMBL/GenBank/DDBJ whole genome shotgun (WGS) entry which is preliminary data.</text>
</comment>
<sequence length="211" mass="24499">MPSTLQTLSADLQRMIFLEMDYQSLIFLSATNRYFNRAVNPQALATPDDKLEFVMRAAKDFPQHRPNEKSNDYNPGNFECYICFRVLLPDRFDTMQATSIYMDRNNYVVRDRCPEPGEDKLVMLRRFCIECGVRTGLHAPSDCLTTKTGRDLWVCRCRRVWPKPGILRCPECGGDCPLRPKRRVFASPHIESTQLARRGSEYLDIRQTHVV</sequence>
<proteinExistence type="predicted"/>
<evidence type="ECO:0000313" key="1">
    <source>
        <dbReference type="EMBL" id="KAI9902938.1"/>
    </source>
</evidence>
<accession>A0ACC0V9X8</accession>